<evidence type="ECO:0000313" key="2">
    <source>
        <dbReference type="EMBL" id="VUZ55184.1"/>
    </source>
</evidence>
<accession>A0A564Z8S8</accession>
<protein>
    <submittedName>
        <fullName evidence="2">Uncharacterized protein</fullName>
    </submittedName>
</protein>
<proteinExistence type="predicted"/>
<keyword evidence="1" id="KW-0812">Transmembrane</keyword>
<dbReference type="Proteomes" id="UP000321570">
    <property type="component" value="Unassembled WGS sequence"/>
</dbReference>
<reference evidence="2 3" key="1">
    <citation type="submission" date="2019-07" db="EMBL/GenBank/DDBJ databases">
        <authorList>
            <person name="Jastrzebski P J."/>
            <person name="Paukszto L."/>
            <person name="Jastrzebski P J."/>
        </authorList>
    </citation>
    <scope>NUCLEOTIDE SEQUENCE [LARGE SCALE GENOMIC DNA]</scope>
    <source>
        <strain evidence="2 3">WMS-il1</strain>
    </source>
</reference>
<sequence>MFSRILTQVTHINCLCISTQIRTRVSYRLLCFPFISAVPQLFPSLLFASFLILSKNSPWSSVLKLLLAVSC</sequence>
<feature type="transmembrane region" description="Helical" evidence="1">
    <location>
        <begin position="29"/>
        <end position="53"/>
    </location>
</feature>
<keyword evidence="1" id="KW-1133">Transmembrane helix</keyword>
<name>A0A564Z8S8_HYMDI</name>
<dbReference type="AlphaFoldDB" id="A0A564Z8S8"/>
<dbReference type="EMBL" id="CABIJS010000688">
    <property type="protein sequence ID" value="VUZ55184.1"/>
    <property type="molecule type" value="Genomic_DNA"/>
</dbReference>
<keyword evidence="3" id="KW-1185">Reference proteome</keyword>
<evidence type="ECO:0000313" key="3">
    <source>
        <dbReference type="Proteomes" id="UP000321570"/>
    </source>
</evidence>
<keyword evidence="1" id="KW-0472">Membrane</keyword>
<evidence type="ECO:0000256" key="1">
    <source>
        <dbReference type="SAM" id="Phobius"/>
    </source>
</evidence>
<gene>
    <name evidence="2" type="ORF">WMSIL1_LOCUS13070</name>
</gene>
<organism evidence="2 3">
    <name type="scientific">Hymenolepis diminuta</name>
    <name type="common">Rat tapeworm</name>
    <dbReference type="NCBI Taxonomy" id="6216"/>
    <lineage>
        <taxon>Eukaryota</taxon>
        <taxon>Metazoa</taxon>
        <taxon>Spiralia</taxon>
        <taxon>Lophotrochozoa</taxon>
        <taxon>Platyhelminthes</taxon>
        <taxon>Cestoda</taxon>
        <taxon>Eucestoda</taxon>
        <taxon>Cyclophyllidea</taxon>
        <taxon>Hymenolepididae</taxon>
        <taxon>Hymenolepis</taxon>
    </lineage>
</organism>